<reference evidence="2 3" key="1">
    <citation type="submission" date="2016-02" db="EMBL/GenBank/DDBJ databases">
        <title>Genome analysis of coral dinoflagellate symbionts highlights evolutionary adaptations to a symbiotic lifestyle.</title>
        <authorList>
            <person name="Aranda M."/>
            <person name="Li Y."/>
            <person name="Liew Y.J."/>
            <person name="Baumgarten S."/>
            <person name="Simakov O."/>
            <person name="Wilson M."/>
            <person name="Piel J."/>
            <person name="Ashoor H."/>
            <person name="Bougouffa S."/>
            <person name="Bajic V.B."/>
            <person name="Ryu T."/>
            <person name="Ravasi T."/>
            <person name="Bayer T."/>
            <person name="Micklem G."/>
            <person name="Kim H."/>
            <person name="Bhak J."/>
            <person name="Lajeunesse T.C."/>
            <person name="Voolstra C.R."/>
        </authorList>
    </citation>
    <scope>NUCLEOTIDE SEQUENCE [LARGE SCALE GENOMIC DNA]</scope>
    <source>
        <strain evidence="2 3">CCMP2467</strain>
    </source>
</reference>
<evidence type="ECO:0000313" key="3">
    <source>
        <dbReference type="Proteomes" id="UP000186817"/>
    </source>
</evidence>
<dbReference type="EMBL" id="LSRX01000574">
    <property type="protein sequence ID" value="OLP93649.1"/>
    <property type="molecule type" value="Genomic_DNA"/>
</dbReference>
<sequence length="75" mass="8430">MVGLTGRGAASGLYRQSKQMRVADFLANDLSEEPWRTKAEKNAFELVRQRRFELACAFFVFSQRARDAIDADGSA</sequence>
<gene>
    <name evidence="2" type="primary">Dmxl1</name>
    <name evidence="2" type="ORF">AK812_SmicGene24431</name>
</gene>
<organism evidence="2 3">
    <name type="scientific">Symbiodinium microadriaticum</name>
    <name type="common">Dinoflagellate</name>
    <name type="synonym">Zooxanthella microadriatica</name>
    <dbReference type="NCBI Taxonomy" id="2951"/>
    <lineage>
        <taxon>Eukaryota</taxon>
        <taxon>Sar</taxon>
        <taxon>Alveolata</taxon>
        <taxon>Dinophyceae</taxon>
        <taxon>Suessiales</taxon>
        <taxon>Symbiodiniaceae</taxon>
        <taxon>Symbiodinium</taxon>
    </lineage>
</organism>
<keyword evidence="3" id="KW-1185">Reference proteome</keyword>
<comment type="caution">
    <text evidence="2">The sequence shown here is derived from an EMBL/GenBank/DDBJ whole genome shotgun (WGS) entry which is preliminary data.</text>
</comment>
<proteinExistence type="predicted"/>
<dbReference type="PANTHER" id="PTHR13950:SF9">
    <property type="entry name" value="RABCONNECTIN-3A"/>
    <property type="match status" value="1"/>
</dbReference>
<dbReference type="GO" id="GO:0007035">
    <property type="term" value="P:vacuolar acidification"/>
    <property type="evidence" value="ECO:0007669"/>
    <property type="project" value="TreeGrafter"/>
</dbReference>
<dbReference type="InterPro" id="IPR052208">
    <property type="entry name" value="DmX-like/RAVE_component"/>
</dbReference>
<dbReference type="OrthoDB" id="289397at2759"/>
<dbReference type="AlphaFoldDB" id="A0A1Q9DER5"/>
<name>A0A1Q9DER5_SYMMI</name>
<dbReference type="InterPro" id="IPR022033">
    <property type="entry name" value="Rav1p_C"/>
</dbReference>
<dbReference type="GO" id="GO:0043291">
    <property type="term" value="C:RAVE complex"/>
    <property type="evidence" value="ECO:0007669"/>
    <property type="project" value="TreeGrafter"/>
</dbReference>
<dbReference type="Pfam" id="PF12234">
    <property type="entry name" value="Rav1p_C"/>
    <property type="match status" value="1"/>
</dbReference>
<accession>A0A1Q9DER5</accession>
<dbReference type="Proteomes" id="UP000186817">
    <property type="component" value="Unassembled WGS sequence"/>
</dbReference>
<evidence type="ECO:0000313" key="2">
    <source>
        <dbReference type="EMBL" id="OLP93649.1"/>
    </source>
</evidence>
<protein>
    <submittedName>
        <fullName evidence="2">DmX-like protein 1</fullName>
    </submittedName>
</protein>
<dbReference type="PANTHER" id="PTHR13950">
    <property type="entry name" value="RABCONNECTIN-RELATED"/>
    <property type="match status" value="1"/>
</dbReference>
<feature type="domain" description="RAVE complex protein Rav1 C-terminal" evidence="1">
    <location>
        <begin position="16"/>
        <end position="69"/>
    </location>
</feature>
<evidence type="ECO:0000259" key="1">
    <source>
        <dbReference type="Pfam" id="PF12234"/>
    </source>
</evidence>